<comment type="caution">
    <text evidence="2">The sequence shown here is derived from an EMBL/GenBank/DDBJ whole genome shotgun (WGS) entry which is preliminary data.</text>
</comment>
<dbReference type="Proteomes" id="UP001199525">
    <property type="component" value="Unassembled WGS sequence"/>
</dbReference>
<dbReference type="GO" id="GO:0004497">
    <property type="term" value="F:monooxygenase activity"/>
    <property type="evidence" value="ECO:0007669"/>
    <property type="project" value="UniProtKB-KW"/>
</dbReference>
<dbReference type="InterPro" id="IPR011008">
    <property type="entry name" value="Dimeric_a/b-barrel"/>
</dbReference>
<evidence type="ECO:0000313" key="3">
    <source>
        <dbReference type="Proteomes" id="UP001199525"/>
    </source>
</evidence>
<dbReference type="PROSITE" id="PS51725">
    <property type="entry name" value="ABM"/>
    <property type="match status" value="1"/>
</dbReference>
<keyword evidence="2" id="KW-0503">Monooxygenase</keyword>
<dbReference type="SUPFAM" id="SSF54909">
    <property type="entry name" value="Dimeric alpha+beta barrel"/>
    <property type="match status" value="2"/>
</dbReference>
<evidence type="ECO:0000313" key="2">
    <source>
        <dbReference type="EMBL" id="MCC5602975.1"/>
    </source>
</evidence>
<organism evidence="2 3">
    <name type="scientific">Nostoc favosum CHAB5714</name>
    <dbReference type="NCBI Taxonomy" id="2780399"/>
    <lineage>
        <taxon>Bacteria</taxon>
        <taxon>Bacillati</taxon>
        <taxon>Cyanobacteriota</taxon>
        <taxon>Cyanophyceae</taxon>
        <taxon>Nostocales</taxon>
        <taxon>Nostocaceae</taxon>
        <taxon>Nostoc</taxon>
        <taxon>Nostoc favosum</taxon>
    </lineage>
</organism>
<gene>
    <name evidence="2" type="ORF">LC586_28235</name>
</gene>
<keyword evidence="2" id="KW-0560">Oxidoreductase</keyword>
<protein>
    <submittedName>
        <fullName evidence="2">Antibiotic biosynthesis monooxygenase</fullName>
    </submittedName>
</protein>
<dbReference type="Gene3D" id="3.30.70.100">
    <property type="match status" value="2"/>
</dbReference>
<keyword evidence="3" id="KW-1185">Reference proteome</keyword>
<evidence type="ECO:0000259" key="1">
    <source>
        <dbReference type="PROSITE" id="PS51725"/>
    </source>
</evidence>
<reference evidence="2 3" key="1">
    <citation type="journal article" date="2021" name="Microorganisms">
        <title>Genome Evolution of Filamentous Cyanobacterium Nostoc Species: From Facultative Symbiosis to Free Living.</title>
        <authorList>
            <person name="Huo D."/>
            <person name="Li H."/>
            <person name="Cai F."/>
            <person name="Guo X."/>
            <person name="Qiao Z."/>
            <person name="Wang W."/>
            <person name="Yu G."/>
            <person name="Li R."/>
        </authorList>
    </citation>
    <scope>NUCLEOTIDE SEQUENCE [LARGE SCALE GENOMIC DNA]</scope>
    <source>
        <strain evidence="2 3">CHAB 5714</strain>
    </source>
</reference>
<feature type="domain" description="ABM" evidence="1">
    <location>
        <begin position="54"/>
        <end position="143"/>
    </location>
</feature>
<name>A0ABS8IFF5_9NOSO</name>
<sequence>MESLEFKEIDDWALGMGHSALVIPLVSLVPFVPSLQSALRGIKMPIIAKNNDVITVIIIFAVEPERQQELIDNIVEFLETGVKHQPGFVSSNIHKSIDGVRVMNYAQWKTQEDYQAFVNNSEIRKLGAKVFQFHIHESHVYEVVVSLPDDATLKITKGGLIHLAEFRVKPENQQRLVELEREYLPLGLQNPGLLSGNFHRSLDGVHNVNYGQWRSFADFEELLKDPKYAPLGKYWQGLAENEFHLYEVVFTEPAD</sequence>
<dbReference type="InterPro" id="IPR007138">
    <property type="entry name" value="ABM_dom"/>
</dbReference>
<dbReference type="EMBL" id="JAIVFQ010000064">
    <property type="protein sequence ID" value="MCC5602975.1"/>
    <property type="molecule type" value="Genomic_DNA"/>
</dbReference>
<proteinExistence type="predicted"/>
<dbReference type="Pfam" id="PF03992">
    <property type="entry name" value="ABM"/>
    <property type="match status" value="2"/>
</dbReference>
<accession>A0ABS8IFF5</accession>